<feature type="region of interest" description="Disordered" evidence="13">
    <location>
        <begin position="1"/>
        <end position="61"/>
    </location>
</feature>
<evidence type="ECO:0000256" key="2">
    <source>
        <dbReference type="ARBA" id="ARBA00001946"/>
    </source>
</evidence>
<dbReference type="Proteomes" id="UP000033140">
    <property type="component" value="Unassembled WGS sequence"/>
</dbReference>
<evidence type="ECO:0000313" key="17">
    <source>
        <dbReference type="EMBL" id="GAO48530.1"/>
    </source>
</evidence>
<proteinExistence type="inferred from homology"/>
<dbReference type="SUPFAM" id="SSF82708">
    <property type="entry name" value="R3H domain"/>
    <property type="match status" value="1"/>
</dbReference>
<evidence type="ECO:0000256" key="9">
    <source>
        <dbReference type="ARBA" id="ARBA00047986"/>
    </source>
</evidence>
<dbReference type="Gene3D" id="3.60.40.10">
    <property type="entry name" value="PPM-type phosphatase domain"/>
    <property type="match status" value="1"/>
</dbReference>
<dbReference type="AlphaFoldDB" id="A0A0E9NGJ7"/>
<reference evidence="17 18" key="2">
    <citation type="journal article" date="2014" name="J. Gen. Appl. Microbiol.">
        <title>The early diverging ascomycetous budding yeast Saitoella complicata has three histone deacetylases belonging to the Clr6, Hos2, and Rpd3 lineages.</title>
        <authorList>
            <person name="Nishida H."/>
            <person name="Matsumoto T."/>
            <person name="Kondo S."/>
            <person name="Hamamoto M."/>
            <person name="Yoshikawa H."/>
        </authorList>
    </citation>
    <scope>NUCLEOTIDE SEQUENCE [LARGE SCALE GENOMIC DNA]</scope>
    <source>
        <strain evidence="17 18">NRRL Y-17804</strain>
    </source>
</reference>
<dbReference type="EC" id="3.1.3.16" evidence="4"/>
<dbReference type="PANTHER" id="PTHR13832">
    <property type="entry name" value="PROTEIN PHOSPHATASE 2C"/>
    <property type="match status" value="1"/>
</dbReference>
<keyword evidence="18" id="KW-1185">Reference proteome</keyword>
<keyword evidence="7 12" id="KW-0904">Protein phosphatase</keyword>
<dbReference type="EMBL" id="BACD03000015">
    <property type="protein sequence ID" value="GAO48530.1"/>
    <property type="molecule type" value="Genomic_DNA"/>
</dbReference>
<feature type="compositionally biased region" description="Low complexity" evidence="13">
    <location>
        <begin position="503"/>
        <end position="516"/>
    </location>
</feature>
<evidence type="ECO:0000259" key="14">
    <source>
        <dbReference type="PROSITE" id="PS51061"/>
    </source>
</evidence>
<name>A0A0E9NGJ7_SAICN</name>
<dbReference type="PROSITE" id="PS01032">
    <property type="entry name" value="PPM_1"/>
    <property type="match status" value="1"/>
</dbReference>
<dbReference type="FunFam" id="3.60.40.10:FF:000016">
    <property type="entry name" value="Protein phosphatase 2C"/>
    <property type="match status" value="1"/>
</dbReference>
<feature type="compositionally biased region" description="Low complexity" evidence="13">
    <location>
        <begin position="215"/>
        <end position="232"/>
    </location>
</feature>
<evidence type="ECO:0000259" key="15">
    <source>
        <dbReference type="PROSITE" id="PS51673"/>
    </source>
</evidence>
<evidence type="ECO:0000256" key="6">
    <source>
        <dbReference type="ARBA" id="ARBA00022801"/>
    </source>
</evidence>
<organism evidence="17 18">
    <name type="scientific">Saitoella complicata (strain BCRC 22490 / CBS 7301 / JCM 7358 / NBRC 10748 / NRRL Y-17804)</name>
    <dbReference type="NCBI Taxonomy" id="698492"/>
    <lineage>
        <taxon>Eukaryota</taxon>
        <taxon>Fungi</taxon>
        <taxon>Dikarya</taxon>
        <taxon>Ascomycota</taxon>
        <taxon>Taphrinomycotina</taxon>
        <taxon>Taphrinomycotina incertae sedis</taxon>
        <taxon>Saitoella</taxon>
    </lineage>
</organism>
<comment type="caution">
    <text evidence="17">The sequence shown here is derived from an EMBL/GenBank/DDBJ whole genome shotgun (WGS) entry which is preliminary data.</text>
</comment>
<reference evidence="17 18" key="1">
    <citation type="journal article" date="2011" name="J. Gen. Appl. Microbiol.">
        <title>Draft genome sequencing of the enigmatic yeast Saitoella complicata.</title>
        <authorList>
            <person name="Nishida H."/>
            <person name="Hamamoto M."/>
            <person name="Sugiyama J."/>
        </authorList>
    </citation>
    <scope>NUCLEOTIDE SEQUENCE [LARGE SCALE GENOMIC DNA]</scope>
    <source>
        <strain evidence="17 18">NRRL Y-17804</strain>
    </source>
</reference>
<dbReference type="InterPro" id="IPR036867">
    <property type="entry name" value="R3H_dom_sf"/>
</dbReference>
<dbReference type="GO" id="GO:0004722">
    <property type="term" value="F:protein serine/threonine phosphatase activity"/>
    <property type="evidence" value="ECO:0007669"/>
    <property type="project" value="UniProtKB-EC"/>
</dbReference>
<dbReference type="GO" id="GO:0046872">
    <property type="term" value="F:metal ion binding"/>
    <property type="evidence" value="ECO:0007669"/>
    <property type="project" value="UniProtKB-KW"/>
</dbReference>
<feature type="domain" description="R3H" evidence="14">
    <location>
        <begin position="112"/>
        <end position="176"/>
    </location>
</feature>
<feature type="region of interest" description="Disordered" evidence="13">
    <location>
        <begin position="864"/>
        <end position="940"/>
    </location>
</feature>
<comment type="function">
    <text evidence="11">Dephosphorylating regulator for many key proteins. Has an important role in osmotic stability and cell shape control. It may negatively regulate the osmosensing signal transmitted through wis1 map kinase.</text>
</comment>
<dbReference type="PROSITE" id="PS51673">
    <property type="entry name" value="SUZ"/>
    <property type="match status" value="1"/>
</dbReference>
<dbReference type="Pfam" id="PF00481">
    <property type="entry name" value="PP2C"/>
    <property type="match status" value="1"/>
</dbReference>
<evidence type="ECO:0000313" key="18">
    <source>
        <dbReference type="Proteomes" id="UP000033140"/>
    </source>
</evidence>
<comment type="catalytic activity">
    <reaction evidence="9">
        <text>O-phospho-L-seryl-[protein] + H2O = L-seryl-[protein] + phosphate</text>
        <dbReference type="Rhea" id="RHEA:20629"/>
        <dbReference type="Rhea" id="RHEA-COMP:9863"/>
        <dbReference type="Rhea" id="RHEA-COMP:11604"/>
        <dbReference type="ChEBI" id="CHEBI:15377"/>
        <dbReference type="ChEBI" id="CHEBI:29999"/>
        <dbReference type="ChEBI" id="CHEBI:43474"/>
        <dbReference type="ChEBI" id="CHEBI:83421"/>
        <dbReference type="EC" id="3.1.3.16"/>
    </reaction>
    <physiologicalReaction direction="left-to-right" evidence="9">
        <dbReference type="Rhea" id="RHEA:20630"/>
    </physiologicalReaction>
</comment>
<feature type="domain" description="PPM-type phosphatase" evidence="16">
    <location>
        <begin position="572"/>
        <end position="840"/>
    </location>
</feature>
<dbReference type="Gene3D" id="3.30.1370.50">
    <property type="entry name" value="R3H-like domain"/>
    <property type="match status" value="1"/>
</dbReference>
<dbReference type="SMART" id="SM00332">
    <property type="entry name" value="PP2Cc"/>
    <property type="match status" value="1"/>
</dbReference>
<keyword evidence="8" id="KW-0464">Manganese</keyword>
<evidence type="ECO:0000256" key="5">
    <source>
        <dbReference type="ARBA" id="ARBA00022723"/>
    </source>
</evidence>
<evidence type="ECO:0000256" key="10">
    <source>
        <dbReference type="ARBA" id="ARBA00048832"/>
    </source>
</evidence>
<comment type="cofactor">
    <cofactor evidence="2">
        <name>Mg(2+)</name>
        <dbReference type="ChEBI" id="CHEBI:18420"/>
    </cofactor>
</comment>
<keyword evidence="5" id="KW-0479">Metal-binding</keyword>
<gene>
    <name evidence="17" type="ORF">G7K_2703-t1</name>
</gene>
<evidence type="ECO:0000256" key="8">
    <source>
        <dbReference type="ARBA" id="ARBA00023211"/>
    </source>
</evidence>
<feature type="region of interest" description="Disordered" evidence="13">
    <location>
        <begin position="74"/>
        <end position="96"/>
    </location>
</feature>
<evidence type="ECO:0000256" key="12">
    <source>
        <dbReference type="RuleBase" id="RU003465"/>
    </source>
</evidence>
<dbReference type="PANTHER" id="PTHR13832:SF565">
    <property type="entry name" value="AT28366P-RELATED"/>
    <property type="match status" value="1"/>
</dbReference>
<feature type="region of interest" description="Disordered" evidence="13">
    <location>
        <begin position="186"/>
        <end position="296"/>
    </location>
</feature>
<dbReference type="InterPro" id="IPR001932">
    <property type="entry name" value="PPM-type_phosphatase-like_dom"/>
</dbReference>
<comment type="similarity">
    <text evidence="3 12">Belongs to the PP2C family.</text>
</comment>
<evidence type="ECO:0000259" key="16">
    <source>
        <dbReference type="PROSITE" id="PS51746"/>
    </source>
</evidence>
<protein>
    <recommendedName>
        <fullName evidence="4">protein-serine/threonine phosphatase</fullName>
        <ecNumber evidence="4">3.1.3.16</ecNumber>
    </recommendedName>
</protein>
<feature type="compositionally biased region" description="Basic and acidic residues" evidence="13">
    <location>
        <begin position="869"/>
        <end position="883"/>
    </location>
</feature>
<dbReference type="InterPro" id="IPR015655">
    <property type="entry name" value="PP2C"/>
</dbReference>
<feature type="compositionally biased region" description="Basic and acidic residues" evidence="13">
    <location>
        <begin position="373"/>
        <end position="382"/>
    </location>
</feature>
<feature type="compositionally biased region" description="Low complexity" evidence="13">
    <location>
        <begin position="359"/>
        <end position="372"/>
    </location>
</feature>
<accession>A0A0E9NGJ7</accession>
<evidence type="ECO:0000256" key="4">
    <source>
        <dbReference type="ARBA" id="ARBA00013081"/>
    </source>
</evidence>
<dbReference type="InterPro" id="IPR000222">
    <property type="entry name" value="PP2C_BS"/>
</dbReference>
<dbReference type="GO" id="GO:0003676">
    <property type="term" value="F:nucleic acid binding"/>
    <property type="evidence" value="ECO:0007669"/>
    <property type="project" value="UniProtKB-UniRule"/>
</dbReference>
<dbReference type="CDD" id="cd00143">
    <property type="entry name" value="PP2Cc"/>
    <property type="match status" value="1"/>
</dbReference>
<feature type="compositionally biased region" description="Low complexity" evidence="13">
    <location>
        <begin position="1"/>
        <end position="18"/>
    </location>
</feature>
<evidence type="ECO:0000256" key="3">
    <source>
        <dbReference type="ARBA" id="ARBA00006702"/>
    </source>
</evidence>
<dbReference type="SUPFAM" id="SSF81606">
    <property type="entry name" value="PP2C-like"/>
    <property type="match status" value="1"/>
</dbReference>
<feature type="region of interest" description="Disordered" evidence="13">
    <location>
        <begin position="339"/>
        <end position="415"/>
    </location>
</feature>
<feature type="domain" description="SUZ" evidence="15">
    <location>
        <begin position="177"/>
        <end position="255"/>
    </location>
</feature>
<keyword evidence="6 12" id="KW-0378">Hydrolase</keyword>
<dbReference type="InterPro" id="IPR036457">
    <property type="entry name" value="PPM-type-like_dom_sf"/>
</dbReference>
<feature type="compositionally biased region" description="Low complexity" evidence="13">
    <location>
        <begin position="394"/>
        <end position="405"/>
    </location>
</feature>
<dbReference type="Pfam" id="PF12752">
    <property type="entry name" value="SUZ"/>
    <property type="match status" value="1"/>
</dbReference>
<dbReference type="CDD" id="cd02642">
    <property type="entry name" value="R3H_encore_like"/>
    <property type="match status" value="1"/>
</dbReference>
<dbReference type="PROSITE" id="PS51061">
    <property type="entry name" value="R3H"/>
    <property type="match status" value="1"/>
</dbReference>
<dbReference type="PROSITE" id="PS51746">
    <property type="entry name" value="PPM_2"/>
    <property type="match status" value="1"/>
</dbReference>
<feature type="compositionally biased region" description="Low complexity" evidence="13">
    <location>
        <begin position="46"/>
        <end position="59"/>
    </location>
</feature>
<feature type="compositionally biased region" description="Basic and acidic residues" evidence="13">
    <location>
        <begin position="233"/>
        <end position="248"/>
    </location>
</feature>
<evidence type="ECO:0000256" key="1">
    <source>
        <dbReference type="ARBA" id="ARBA00001936"/>
    </source>
</evidence>
<comment type="cofactor">
    <cofactor evidence="1">
        <name>Mn(2+)</name>
        <dbReference type="ChEBI" id="CHEBI:29035"/>
    </cofactor>
</comment>
<comment type="catalytic activity">
    <reaction evidence="10">
        <text>O-phospho-L-threonyl-[protein] + H2O = L-threonyl-[protein] + phosphate</text>
        <dbReference type="Rhea" id="RHEA:47004"/>
        <dbReference type="Rhea" id="RHEA-COMP:11060"/>
        <dbReference type="Rhea" id="RHEA-COMP:11605"/>
        <dbReference type="ChEBI" id="CHEBI:15377"/>
        <dbReference type="ChEBI" id="CHEBI:30013"/>
        <dbReference type="ChEBI" id="CHEBI:43474"/>
        <dbReference type="ChEBI" id="CHEBI:61977"/>
        <dbReference type="EC" id="3.1.3.16"/>
    </reaction>
    <physiologicalReaction direction="left-to-right" evidence="10">
        <dbReference type="Rhea" id="RHEA:47005"/>
    </physiologicalReaction>
</comment>
<dbReference type="InterPro" id="IPR024771">
    <property type="entry name" value="SUZ"/>
</dbReference>
<dbReference type="InterPro" id="IPR001374">
    <property type="entry name" value="R3H_dom"/>
</dbReference>
<reference evidence="17 18" key="3">
    <citation type="journal article" date="2015" name="Genome Announc.">
        <title>Draft Genome Sequence of the Archiascomycetous Yeast Saitoella complicata.</title>
        <authorList>
            <person name="Yamauchi K."/>
            <person name="Kondo S."/>
            <person name="Hamamoto M."/>
            <person name="Takahashi Y."/>
            <person name="Ogura Y."/>
            <person name="Hayashi T."/>
            <person name="Nishida H."/>
        </authorList>
    </citation>
    <scope>NUCLEOTIDE SEQUENCE [LARGE SCALE GENOMIC DNA]</scope>
    <source>
        <strain evidence="17 18">NRRL Y-17804</strain>
    </source>
</reference>
<sequence>MDQSSTSEDASSVSTPSVNDNAGHDVQSNSLPNAQLPKMMLLRRPSASQSTSATSTASSVNVQQVQFQPPEIARPPTLAEPAAGGSETPSSTVSEDTADPLLIGAMENPKDRLFILKLEQDIRMFIKQNTSDLTMELSSSNSYHRLLAHRTADYYRLLHVKDVQGPSVVLFRSQKTRIPAVRLADMAPKPKQADAEQNAPKGLKIMKRQTGDGRSGTASASSRSSTPSQSDGKVSREEREAAYQEARARIFKGIVESPAPEPEEEKPKKNKGKPRRAQFQPENHQGRGSFPGMPGQGYYPQYDAYYQQMYAQGGPAGFNPNPSAQPFVPMGFDPYAMYGNDRNQYISNMPGGPQPPRQQQPGFPQYGPPQSQQREEMRRPVGREQPVLPPIQTSPRPRGGSSGSPQAFSPLLPPPSSGENVWAPLAASTYASAAWSLPRPHTSDGSGHESRRMDPDDEAKAMMANLSMDESRRATNLVRSSVKQQLGRPCRTHFDSANAKSSLTKNLNKRTNTNRRTQSHPSTSACLHSSDISLFLCFLDVTTSRHKQWVRQTLSEPVIDKRSHYGEDEKHIFGMSDMQGWRISMEDAHAALLSLTEVSDVKDKISFFGVYDGHGGDRVAQFAGENLHKIVAKQDAFKAGDYDKALKDGFLETDQAILADPRFSDDPSGCTATVALVTGDGRLFCANAGDSRTVLGMKGTAKPLSFDHKPQNEKEKARICAAGGFVDFGRVNGNLALSRAVGDFEFKKSKDLPPEQQIVTVFPDVTEHTITKDDEFMVIACDGIWDVLSSQAVIEFVRRGIAAKQELHLICENLMDNCLATSSETGGVGCDNMTVVIVGFLQGKTKEEWYEMIAKRVEAGDGPCAPPRFAEHKGPGYHHHDTNANEFESDGSEGDHVQSDKPQGRVIILNDGTELLTDQSDPAAQKTADRHESPMPDAQE</sequence>
<evidence type="ECO:0000256" key="11">
    <source>
        <dbReference type="ARBA" id="ARBA00060107"/>
    </source>
</evidence>
<evidence type="ECO:0000256" key="13">
    <source>
        <dbReference type="SAM" id="MobiDB-lite"/>
    </source>
</evidence>
<evidence type="ECO:0000256" key="7">
    <source>
        <dbReference type="ARBA" id="ARBA00022912"/>
    </source>
</evidence>
<dbReference type="STRING" id="698492.A0A0E9NGJ7"/>
<feature type="compositionally biased region" description="Basic and acidic residues" evidence="13">
    <location>
        <begin position="893"/>
        <end position="903"/>
    </location>
</feature>
<feature type="region of interest" description="Disordered" evidence="13">
    <location>
        <begin position="468"/>
        <end position="525"/>
    </location>
</feature>